<evidence type="ECO:0000256" key="7">
    <source>
        <dbReference type="RuleBase" id="RU363032"/>
    </source>
</evidence>
<comment type="subcellular location">
    <subcellularLocation>
        <location evidence="1 7">Cell membrane</location>
        <topology evidence="1 7">Multi-pass membrane protein</topology>
    </subcellularLocation>
</comment>
<dbReference type="Pfam" id="PF19300">
    <property type="entry name" value="BPD_transp_1_N"/>
    <property type="match status" value="1"/>
</dbReference>
<dbReference type="GO" id="GO:0055085">
    <property type="term" value="P:transmembrane transport"/>
    <property type="evidence" value="ECO:0007669"/>
    <property type="project" value="InterPro"/>
</dbReference>
<dbReference type="RefSeq" id="WP_167224864.1">
    <property type="nucleotide sequence ID" value="NZ_JAAQPH010000008.1"/>
</dbReference>
<evidence type="ECO:0000313" key="9">
    <source>
        <dbReference type="EMBL" id="NIA69361.1"/>
    </source>
</evidence>
<dbReference type="PROSITE" id="PS50928">
    <property type="entry name" value="ABC_TM1"/>
    <property type="match status" value="1"/>
</dbReference>
<name>A0A967KF34_9PROT</name>
<evidence type="ECO:0000313" key="10">
    <source>
        <dbReference type="Proteomes" id="UP000761264"/>
    </source>
</evidence>
<dbReference type="Proteomes" id="UP000761264">
    <property type="component" value="Unassembled WGS sequence"/>
</dbReference>
<evidence type="ECO:0000256" key="2">
    <source>
        <dbReference type="ARBA" id="ARBA00022448"/>
    </source>
</evidence>
<dbReference type="EMBL" id="JAAQPH010000008">
    <property type="protein sequence ID" value="NIA69361.1"/>
    <property type="molecule type" value="Genomic_DNA"/>
</dbReference>
<dbReference type="PANTHER" id="PTHR43163">
    <property type="entry name" value="DIPEPTIDE TRANSPORT SYSTEM PERMEASE PROTEIN DPPB-RELATED"/>
    <property type="match status" value="1"/>
</dbReference>
<reference evidence="9" key="1">
    <citation type="submission" date="2020-03" db="EMBL/GenBank/DDBJ databases">
        <title>Genome of Pelagibius litoralis DSM 21314T.</title>
        <authorList>
            <person name="Wang G."/>
        </authorList>
    </citation>
    <scope>NUCLEOTIDE SEQUENCE</scope>
    <source>
        <strain evidence="9">DSM 21314</strain>
    </source>
</reference>
<evidence type="ECO:0000256" key="5">
    <source>
        <dbReference type="ARBA" id="ARBA00022989"/>
    </source>
</evidence>
<dbReference type="GO" id="GO:0005886">
    <property type="term" value="C:plasma membrane"/>
    <property type="evidence" value="ECO:0007669"/>
    <property type="project" value="UniProtKB-SubCell"/>
</dbReference>
<sequence length="307" mass="33101">MARFITTRFLQALLSLLVITLIVFSLSHLTGSPIDALLPDDATQAQIDNLTRELGLDRPLHVQYFTFLQNAALGDFGDSTKWKGSSAAEVVIDRLPATLQLGGLALLISVVVAIPLGVVAAVRKGSSIDAVASVIALLGQSLPAFWLGLVLMWVFAVILGWFPTSGYGGVTHMVLPAIAMAWFQIAALTRLTRSAMLEVLDAEYIKLARVKGVSERAIVWRHAFSNAAIVPITYFGVLAGSLLTGSVVIETVFAWPGAGLLAIDAIRGRDFPVVQSVVMFFAVFFLLANFLVDILYAVIDPRIRHQG</sequence>
<evidence type="ECO:0000259" key="8">
    <source>
        <dbReference type="PROSITE" id="PS50928"/>
    </source>
</evidence>
<organism evidence="9 10">
    <name type="scientific">Pelagibius litoralis</name>
    <dbReference type="NCBI Taxonomy" id="374515"/>
    <lineage>
        <taxon>Bacteria</taxon>
        <taxon>Pseudomonadati</taxon>
        <taxon>Pseudomonadota</taxon>
        <taxon>Alphaproteobacteria</taxon>
        <taxon>Rhodospirillales</taxon>
        <taxon>Rhodovibrionaceae</taxon>
        <taxon>Pelagibius</taxon>
    </lineage>
</organism>
<gene>
    <name evidence="9" type="ORF">HBA54_12240</name>
</gene>
<feature type="domain" description="ABC transmembrane type-1" evidence="8">
    <location>
        <begin position="95"/>
        <end position="296"/>
    </location>
</feature>
<evidence type="ECO:0000256" key="6">
    <source>
        <dbReference type="ARBA" id="ARBA00023136"/>
    </source>
</evidence>
<dbReference type="PANTHER" id="PTHR43163:SF6">
    <property type="entry name" value="DIPEPTIDE TRANSPORT SYSTEM PERMEASE PROTEIN DPPB-RELATED"/>
    <property type="match status" value="1"/>
</dbReference>
<feature type="transmembrane region" description="Helical" evidence="7">
    <location>
        <begin position="134"/>
        <end position="161"/>
    </location>
</feature>
<keyword evidence="6 7" id="KW-0472">Membrane</keyword>
<evidence type="ECO:0000256" key="1">
    <source>
        <dbReference type="ARBA" id="ARBA00004651"/>
    </source>
</evidence>
<dbReference type="Pfam" id="PF00528">
    <property type="entry name" value="BPD_transp_1"/>
    <property type="match status" value="1"/>
</dbReference>
<dbReference type="Gene3D" id="1.10.3720.10">
    <property type="entry name" value="MetI-like"/>
    <property type="match status" value="1"/>
</dbReference>
<dbReference type="InterPro" id="IPR035906">
    <property type="entry name" value="MetI-like_sf"/>
</dbReference>
<comment type="similarity">
    <text evidence="7">Belongs to the binding-protein-dependent transport system permease family.</text>
</comment>
<keyword evidence="5 7" id="KW-1133">Transmembrane helix</keyword>
<dbReference type="SUPFAM" id="SSF161098">
    <property type="entry name" value="MetI-like"/>
    <property type="match status" value="1"/>
</dbReference>
<keyword evidence="4 7" id="KW-0812">Transmembrane</keyword>
<feature type="transmembrane region" description="Helical" evidence="7">
    <location>
        <begin position="167"/>
        <end position="188"/>
    </location>
</feature>
<dbReference type="InterPro" id="IPR045621">
    <property type="entry name" value="BPD_transp_1_N"/>
</dbReference>
<keyword evidence="2 7" id="KW-0813">Transport</keyword>
<keyword evidence="10" id="KW-1185">Reference proteome</keyword>
<proteinExistence type="inferred from homology"/>
<feature type="transmembrane region" description="Helical" evidence="7">
    <location>
        <begin position="277"/>
        <end position="299"/>
    </location>
</feature>
<feature type="transmembrane region" description="Helical" evidence="7">
    <location>
        <begin position="101"/>
        <end position="122"/>
    </location>
</feature>
<dbReference type="CDD" id="cd06261">
    <property type="entry name" value="TM_PBP2"/>
    <property type="match status" value="1"/>
</dbReference>
<feature type="transmembrane region" description="Helical" evidence="7">
    <location>
        <begin position="232"/>
        <end position="257"/>
    </location>
</feature>
<dbReference type="AlphaFoldDB" id="A0A967KF34"/>
<dbReference type="InterPro" id="IPR000515">
    <property type="entry name" value="MetI-like"/>
</dbReference>
<comment type="caution">
    <text evidence="9">The sequence shown here is derived from an EMBL/GenBank/DDBJ whole genome shotgun (WGS) entry which is preliminary data.</text>
</comment>
<protein>
    <submittedName>
        <fullName evidence="9">ABC transporter permease</fullName>
    </submittedName>
</protein>
<evidence type="ECO:0000256" key="4">
    <source>
        <dbReference type="ARBA" id="ARBA00022692"/>
    </source>
</evidence>
<evidence type="ECO:0000256" key="3">
    <source>
        <dbReference type="ARBA" id="ARBA00022475"/>
    </source>
</evidence>
<accession>A0A967KF34</accession>
<feature type="transmembrane region" description="Helical" evidence="7">
    <location>
        <begin position="12"/>
        <end position="30"/>
    </location>
</feature>
<keyword evidence="3" id="KW-1003">Cell membrane</keyword>